<proteinExistence type="predicted"/>
<accession>A0A2K8KGF1</accession>
<protein>
    <submittedName>
        <fullName evidence="1">Uncharacterized protein</fullName>
    </submittedName>
</protein>
<reference evidence="1 2" key="1">
    <citation type="submission" date="2017-11" db="EMBL/GenBank/DDBJ databases">
        <title>Complete genome sequence of Spiroplasma clarkii CN-5 (DSM 19994).</title>
        <authorList>
            <person name="Tsai Y.-M."/>
            <person name="Chang A."/>
            <person name="Lo W.-S."/>
            <person name="Kuo C.-H."/>
        </authorList>
    </citation>
    <scope>NUCLEOTIDE SEQUENCE [LARGE SCALE GENOMIC DNA]</scope>
    <source>
        <strain evidence="1 2">CN-5</strain>
    </source>
</reference>
<dbReference type="AlphaFoldDB" id="A0A2K8KGF1"/>
<gene>
    <name evidence="1" type="ORF">SCLAR_v1c04310</name>
</gene>
<sequence length="37" mass="4136">MLKIVALFLAFPDNWSSCIIYNTASTMIMIKITSAVK</sequence>
<keyword evidence="2" id="KW-1185">Reference proteome</keyword>
<evidence type="ECO:0000313" key="2">
    <source>
        <dbReference type="Proteomes" id="UP000231179"/>
    </source>
</evidence>
<dbReference type="Proteomes" id="UP000231179">
    <property type="component" value="Chromosome"/>
</dbReference>
<dbReference type="EMBL" id="CP024870">
    <property type="protein sequence ID" value="ATX70755.1"/>
    <property type="molecule type" value="Genomic_DNA"/>
</dbReference>
<name>A0A2K8KGF1_9MOLU</name>
<evidence type="ECO:0000313" key="1">
    <source>
        <dbReference type="EMBL" id="ATX70755.1"/>
    </source>
</evidence>
<organism evidence="1 2">
    <name type="scientific">Spiroplasma clarkii</name>
    <dbReference type="NCBI Taxonomy" id="2139"/>
    <lineage>
        <taxon>Bacteria</taxon>
        <taxon>Bacillati</taxon>
        <taxon>Mycoplasmatota</taxon>
        <taxon>Mollicutes</taxon>
        <taxon>Entomoplasmatales</taxon>
        <taxon>Spiroplasmataceae</taxon>
        <taxon>Spiroplasma</taxon>
    </lineage>
</organism>